<name>A0A1G2F3I4_9BACT</name>
<dbReference type="Pfam" id="PF13847">
    <property type="entry name" value="Methyltransf_31"/>
    <property type="match status" value="1"/>
</dbReference>
<sequence>MKEKKLDSKLEKEAQSFDDQIDERLKHGFIPDLRRLKKIDWFYNNVWRDPELVKIFLMPTVNYIIDHAKLRGGKILEIGCGCGYLTLELARNNMDVTGIDLSPGSIEIANQVLSENAFKENFGSLKYICTGIHKYDLGNQTFDTIIFFGTLHHMPDPALILRKVHRALKQGGQLIIYEPIKDNISKDSAFFAAIFRALVPTWIGYDLKLKNLDNPESWKKYVEEIYKEYTFSDEHEQSPFDNSTSSEEAILGGIRDIFDIKTVEYFYAFVDKLIGGIRGDDRIEIAKFLMFLDAELIRKKIMKPSTIRIFAIKR</sequence>
<reference evidence="2 3" key="1">
    <citation type="journal article" date="2016" name="Nat. Commun.">
        <title>Thousands of microbial genomes shed light on interconnected biogeochemical processes in an aquifer system.</title>
        <authorList>
            <person name="Anantharaman K."/>
            <person name="Brown C.T."/>
            <person name="Hug L.A."/>
            <person name="Sharon I."/>
            <person name="Castelle C.J."/>
            <person name="Probst A.J."/>
            <person name="Thomas B.C."/>
            <person name="Singh A."/>
            <person name="Wilkins M.J."/>
            <person name="Karaoz U."/>
            <person name="Brodie E.L."/>
            <person name="Williams K.H."/>
            <person name="Hubbard S.S."/>
            <person name="Banfield J.F."/>
        </authorList>
    </citation>
    <scope>NUCLEOTIDE SEQUENCE [LARGE SCALE GENOMIC DNA]</scope>
</reference>
<dbReference type="Gene3D" id="3.40.50.150">
    <property type="entry name" value="Vaccinia Virus protein VP39"/>
    <property type="match status" value="1"/>
</dbReference>
<dbReference type="STRING" id="1801990.A2V69_00235"/>
<evidence type="ECO:0000313" key="3">
    <source>
        <dbReference type="Proteomes" id="UP000177810"/>
    </source>
</evidence>
<dbReference type="EMBL" id="MHMT01000023">
    <property type="protein sequence ID" value="OGZ32200.1"/>
    <property type="molecule type" value="Genomic_DNA"/>
</dbReference>
<evidence type="ECO:0000313" key="2">
    <source>
        <dbReference type="EMBL" id="OGZ32200.1"/>
    </source>
</evidence>
<dbReference type="InterPro" id="IPR029063">
    <property type="entry name" value="SAM-dependent_MTases_sf"/>
</dbReference>
<dbReference type="Proteomes" id="UP000177810">
    <property type="component" value="Unassembled WGS sequence"/>
</dbReference>
<dbReference type="PANTHER" id="PTHR43861">
    <property type="entry name" value="TRANS-ACONITATE 2-METHYLTRANSFERASE-RELATED"/>
    <property type="match status" value="1"/>
</dbReference>
<dbReference type="AlphaFoldDB" id="A0A1G2F3I4"/>
<protein>
    <recommendedName>
        <fullName evidence="1">Methyltransferase domain-containing protein</fullName>
    </recommendedName>
</protein>
<organism evidence="2 3">
    <name type="scientific">Candidatus Portnoybacteria bacterium RBG_13_40_8</name>
    <dbReference type="NCBI Taxonomy" id="1801990"/>
    <lineage>
        <taxon>Bacteria</taxon>
        <taxon>Candidatus Portnoyibacteriota</taxon>
    </lineage>
</organism>
<gene>
    <name evidence="2" type="ORF">A2V69_00235</name>
</gene>
<proteinExistence type="predicted"/>
<accession>A0A1G2F3I4</accession>
<dbReference type="InterPro" id="IPR025714">
    <property type="entry name" value="Methyltranfer_dom"/>
</dbReference>
<feature type="domain" description="Methyltransferase" evidence="1">
    <location>
        <begin position="72"/>
        <end position="192"/>
    </location>
</feature>
<dbReference type="CDD" id="cd02440">
    <property type="entry name" value="AdoMet_MTases"/>
    <property type="match status" value="1"/>
</dbReference>
<dbReference type="SUPFAM" id="SSF53335">
    <property type="entry name" value="S-adenosyl-L-methionine-dependent methyltransferases"/>
    <property type="match status" value="1"/>
</dbReference>
<comment type="caution">
    <text evidence="2">The sequence shown here is derived from an EMBL/GenBank/DDBJ whole genome shotgun (WGS) entry which is preliminary data.</text>
</comment>
<evidence type="ECO:0000259" key="1">
    <source>
        <dbReference type="Pfam" id="PF13847"/>
    </source>
</evidence>